<feature type="transmembrane region" description="Helical" evidence="8">
    <location>
        <begin position="199"/>
        <end position="222"/>
    </location>
</feature>
<feature type="transmembrane region" description="Helical" evidence="8">
    <location>
        <begin position="75"/>
        <end position="93"/>
    </location>
</feature>
<feature type="transmembrane region" description="Helical" evidence="8">
    <location>
        <begin position="160"/>
        <end position="179"/>
    </location>
</feature>
<comment type="subcellular location">
    <subcellularLocation>
        <location evidence="1">Cell membrane</location>
        <topology evidence="1">Multi-pass membrane protein</topology>
    </subcellularLocation>
</comment>
<evidence type="ECO:0000256" key="7">
    <source>
        <dbReference type="ARBA" id="ARBA00023136"/>
    </source>
</evidence>
<evidence type="ECO:0000313" key="10">
    <source>
        <dbReference type="Proteomes" id="UP000593601"/>
    </source>
</evidence>
<dbReference type="PANTHER" id="PTHR30472:SF24">
    <property type="entry name" value="FERRIC ENTEROBACTIN TRANSPORT SYSTEM PERMEASE PROTEIN FEPG"/>
    <property type="match status" value="1"/>
</dbReference>
<feature type="transmembrane region" description="Helical" evidence="8">
    <location>
        <begin position="130"/>
        <end position="148"/>
    </location>
</feature>
<keyword evidence="7 8" id="KW-0472">Membrane</keyword>
<dbReference type="Gene3D" id="1.10.3470.10">
    <property type="entry name" value="ABC transporter involved in vitamin B12 uptake, BtuC"/>
    <property type="match status" value="1"/>
</dbReference>
<dbReference type="KEGG" id="bliq:INP51_13685"/>
<feature type="transmembrane region" description="Helical" evidence="8">
    <location>
        <begin position="105"/>
        <end position="124"/>
    </location>
</feature>
<keyword evidence="3" id="KW-0813">Transport</keyword>
<organism evidence="9 10">
    <name type="scientific">Blautia liquoris</name>
    <dbReference type="NCBI Taxonomy" id="2779518"/>
    <lineage>
        <taxon>Bacteria</taxon>
        <taxon>Bacillati</taxon>
        <taxon>Bacillota</taxon>
        <taxon>Clostridia</taxon>
        <taxon>Lachnospirales</taxon>
        <taxon>Lachnospiraceae</taxon>
        <taxon>Blautia</taxon>
    </lineage>
</organism>
<keyword evidence="6 8" id="KW-1133">Transmembrane helix</keyword>
<feature type="transmembrane region" description="Helical" evidence="8">
    <location>
        <begin position="20"/>
        <end position="42"/>
    </location>
</feature>
<evidence type="ECO:0000256" key="3">
    <source>
        <dbReference type="ARBA" id="ARBA00022448"/>
    </source>
</evidence>
<feature type="transmembrane region" description="Helical" evidence="8">
    <location>
        <begin position="248"/>
        <end position="274"/>
    </location>
</feature>
<comment type="similarity">
    <text evidence="2">Belongs to the binding-protein-dependent transport system permease family. FecCD subfamily.</text>
</comment>
<dbReference type="AlphaFoldDB" id="A0A7M2RF84"/>
<evidence type="ECO:0000256" key="8">
    <source>
        <dbReference type="SAM" id="Phobius"/>
    </source>
</evidence>
<dbReference type="GO" id="GO:0022857">
    <property type="term" value="F:transmembrane transporter activity"/>
    <property type="evidence" value="ECO:0007669"/>
    <property type="project" value="InterPro"/>
</dbReference>
<keyword evidence="5 8" id="KW-0812">Transmembrane</keyword>
<dbReference type="GO" id="GO:0005886">
    <property type="term" value="C:plasma membrane"/>
    <property type="evidence" value="ECO:0007669"/>
    <property type="project" value="UniProtKB-SubCell"/>
</dbReference>
<evidence type="ECO:0000256" key="4">
    <source>
        <dbReference type="ARBA" id="ARBA00022475"/>
    </source>
</evidence>
<name>A0A7M2RF84_9FIRM</name>
<proteinExistence type="inferred from homology"/>
<dbReference type="SUPFAM" id="SSF81345">
    <property type="entry name" value="ABC transporter involved in vitamin B12 uptake, BtuC"/>
    <property type="match status" value="1"/>
</dbReference>
<sequence length="343" mass="36430">MTDKSNKIVMNGFHKRKRRYVTVTCFLAIFVLILCTIVLLYGNTIYSLSTIWRVLKGENVKGATFAVKSLRLPRMLAGLLCGFAFGMAGSTFQTMLRNPLASPDIIGVTSGSSAAAIFALIILGLSGPSVSIAAVLGGTLTAFFIYLLSKGGKYNGGRLILIGLGVQAMLTALINYFMLKAPQHDVPTAFRWLSGSLNGISLSDIPMLAVVLLIFTPVIVMLGRHLQILELGEDSATTLGVHADRTRLLLILSSVVCIAFATAVAGPIAFVSFLSGPIAKTLVGAGMQNELPSGLIGTCLVLLADLIGQFAFTTRFPVGVITGILGAPYLIFLLIRMNKRGGM</sequence>
<accession>A0A7M2RF84</accession>
<dbReference type="InterPro" id="IPR000522">
    <property type="entry name" value="ABC_transptr_permease_BtuC"/>
</dbReference>
<dbReference type="CDD" id="cd06550">
    <property type="entry name" value="TM_ABC_iron-siderophores_like"/>
    <property type="match status" value="1"/>
</dbReference>
<evidence type="ECO:0000256" key="6">
    <source>
        <dbReference type="ARBA" id="ARBA00022989"/>
    </source>
</evidence>
<evidence type="ECO:0000256" key="5">
    <source>
        <dbReference type="ARBA" id="ARBA00022692"/>
    </source>
</evidence>
<keyword evidence="10" id="KW-1185">Reference proteome</keyword>
<dbReference type="Proteomes" id="UP000593601">
    <property type="component" value="Chromosome"/>
</dbReference>
<dbReference type="Pfam" id="PF01032">
    <property type="entry name" value="FecCD"/>
    <property type="match status" value="1"/>
</dbReference>
<gene>
    <name evidence="9" type="ORF">INP51_13685</name>
</gene>
<dbReference type="RefSeq" id="WP_193735364.1">
    <property type="nucleotide sequence ID" value="NZ_CP063304.1"/>
</dbReference>
<feature type="transmembrane region" description="Helical" evidence="8">
    <location>
        <begin position="316"/>
        <end position="335"/>
    </location>
</feature>
<dbReference type="PANTHER" id="PTHR30472">
    <property type="entry name" value="FERRIC ENTEROBACTIN TRANSPORT SYSTEM PERMEASE PROTEIN"/>
    <property type="match status" value="1"/>
</dbReference>
<dbReference type="InterPro" id="IPR037294">
    <property type="entry name" value="ABC_BtuC-like"/>
</dbReference>
<protein>
    <submittedName>
        <fullName evidence="9">Iron chelate uptake ABC transporter family permease subunit</fullName>
    </submittedName>
</protein>
<dbReference type="EMBL" id="CP063304">
    <property type="protein sequence ID" value="QOV19005.1"/>
    <property type="molecule type" value="Genomic_DNA"/>
</dbReference>
<reference evidence="9 10" key="1">
    <citation type="submission" date="2020-10" db="EMBL/GenBank/DDBJ databases">
        <title>Blautia liquoris sp.nov., isolated from the mud in a fermentation cellar used for the production of Chinese strong-flavoured liquor.</title>
        <authorList>
            <person name="Lu L."/>
        </authorList>
    </citation>
    <scope>NUCLEOTIDE SEQUENCE [LARGE SCALE GENOMIC DNA]</scope>
    <source>
        <strain evidence="9 10">LZLJ-3</strain>
    </source>
</reference>
<dbReference type="GO" id="GO:0033214">
    <property type="term" value="P:siderophore-iron import into cell"/>
    <property type="evidence" value="ECO:0007669"/>
    <property type="project" value="TreeGrafter"/>
</dbReference>
<evidence type="ECO:0000313" key="9">
    <source>
        <dbReference type="EMBL" id="QOV19005.1"/>
    </source>
</evidence>
<evidence type="ECO:0000256" key="1">
    <source>
        <dbReference type="ARBA" id="ARBA00004651"/>
    </source>
</evidence>
<keyword evidence="4" id="KW-1003">Cell membrane</keyword>
<evidence type="ECO:0000256" key="2">
    <source>
        <dbReference type="ARBA" id="ARBA00007935"/>
    </source>
</evidence>